<organism evidence="2 3">
    <name type="scientific">Teichococcus oryzae</name>
    <dbReference type="NCBI Taxonomy" id="1608942"/>
    <lineage>
        <taxon>Bacteria</taxon>
        <taxon>Pseudomonadati</taxon>
        <taxon>Pseudomonadota</taxon>
        <taxon>Alphaproteobacteria</taxon>
        <taxon>Acetobacterales</taxon>
        <taxon>Roseomonadaceae</taxon>
        <taxon>Roseomonas</taxon>
    </lineage>
</organism>
<proteinExistence type="predicted"/>
<evidence type="ECO:0000313" key="2">
    <source>
        <dbReference type="EMBL" id="KAA2214877.1"/>
    </source>
</evidence>
<accession>A0A5B2TK43</accession>
<feature type="domain" description="Glycosyl hydrolase family 13 catalytic" evidence="1">
    <location>
        <begin position="6"/>
        <end position="775"/>
    </location>
</feature>
<evidence type="ECO:0000259" key="1">
    <source>
        <dbReference type="SMART" id="SM00642"/>
    </source>
</evidence>
<dbReference type="AlphaFoldDB" id="A0A5B2TK43"/>
<sequence length="875" mass="95926">MTPPATTTPRSTYRIQFHAGFTLDDAVAIVPYLARLGISHLYASPLLPAAPGSMHGYDITAHDAINPALGGEAALRRLVAALRAEDMGLLLDIVPNHMGVDGPHNAWWQDVLAHGRDSRFARFFDIDWDNKDPTLAGKMLAPFLGKPYGEALADGELSLVAEGPTGLSVAYFDNRFPIAPRDAAGILDDRDGLKAYDPASLNGLARLHALLERQHYRLAWWRTATDEINWRRFFDVTGLAGLRAEEPEVFDATHELILRLYAEGLIDGVRIDHVDGLADPGAYCRKLRRRMAAAGTRRPAGAPPGEPYILVEKILAPGEPLPARWQTDGTTGYDFMDQVGALLHDPAGEAPFSALWREVSGSALDFHAEEIAARGQILRESLAAELDNCARALQHLARGHIRSRDFSFNAIRRVLRALLLNFPVYRVYVRVGAPDAQDVAVLRQAAEAARAMLAPTDHMLLSQVLLWLAEISPRDLPRGDARHALLTARQRFQQLSSPTAAKSVEDTAFYRYGRLLSRNEVGSNPGQFSLSPEDFHQAATARAEATPAAMLATATHDHKRGEDLRMRLAFLSEMPDEWADALRGFLNQSRALVRDLPAGPAPEPGDAAMFLQMILASWPLGLSVEDRTGVDAWLDRLSGWQQKAMREAKRRSGWAMPDEPYEQASQDFLRSAVDGARFPELARGLERLAARMALGGAAKSLSQTVLRYTLPGVPDLYQGTEFWDESLVDPDNRRPVDYEARRQALEAAAAPDALLRGWQTGAVKQAVIHRLLAERNAAPALFAAGHYQPLPAPDGHFAFLRQHGQDALLVLVPLRTSPLPDDAAKGLACSRTVDLALPGEWSGRAWRCVLTGAELPAAARLSLGGPYPVVVLRSR</sequence>
<dbReference type="Proteomes" id="UP000322110">
    <property type="component" value="Unassembled WGS sequence"/>
</dbReference>
<dbReference type="Gene3D" id="3.20.20.80">
    <property type="entry name" value="Glycosidases"/>
    <property type="match status" value="4"/>
</dbReference>
<dbReference type="GO" id="GO:0047470">
    <property type="term" value="F:(1,4)-alpha-D-glucan 1-alpha-D-glucosylmutase activity"/>
    <property type="evidence" value="ECO:0007669"/>
    <property type="project" value="TreeGrafter"/>
</dbReference>
<dbReference type="SMART" id="SM00642">
    <property type="entry name" value="Aamy"/>
    <property type="match status" value="1"/>
</dbReference>
<dbReference type="SUPFAM" id="SSF51445">
    <property type="entry name" value="(Trans)glycosidases"/>
    <property type="match status" value="1"/>
</dbReference>
<dbReference type="Pfam" id="PF00128">
    <property type="entry name" value="Alpha-amylase"/>
    <property type="match status" value="1"/>
</dbReference>
<dbReference type="GO" id="GO:0030980">
    <property type="term" value="P:alpha-glucan catabolic process"/>
    <property type="evidence" value="ECO:0007669"/>
    <property type="project" value="TreeGrafter"/>
</dbReference>
<evidence type="ECO:0000313" key="3">
    <source>
        <dbReference type="Proteomes" id="UP000322110"/>
    </source>
</evidence>
<dbReference type="InterPro" id="IPR006047">
    <property type="entry name" value="GH13_cat_dom"/>
</dbReference>
<comment type="caution">
    <text evidence="2">The sequence shown here is derived from an EMBL/GenBank/DDBJ whole genome shotgun (WGS) entry which is preliminary data.</text>
</comment>
<dbReference type="OrthoDB" id="9761577at2"/>
<dbReference type="NCBIfam" id="TIGR02401">
    <property type="entry name" value="trehalose_TreY"/>
    <property type="match status" value="1"/>
</dbReference>
<dbReference type="CDD" id="cd11336">
    <property type="entry name" value="AmyAc_MTSase"/>
    <property type="match status" value="1"/>
</dbReference>
<dbReference type="PANTHER" id="PTHR10357:SF216">
    <property type="entry name" value="MALTOOLIGOSYL TREHALOSE SYNTHASE-RELATED"/>
    <property type="match status" value="1"/>
</dbReference>
<dbReference type="GO" id="GO:0005992">
    <property type="term" value="P:trehalose biosynthetic process"/>
    <property type="evidence" value="ECO:0007669"/>
    <property type="project" value="TreeGrafter"/>
</dbReference>
<dbReference type="EMBL" id="VUKA01000001">
    <property type="protein sequence ID" value="KAA2214877.1"/>
    <property type="molecule type" value="Genomic_DNA"/>
</dbReference>
<dbReference type="RefSeq" id="WP_149810831.1">
    <property type="nucleotide sequence ID" value="NZ_VUKA01000001.1"/>
</dbReference>
<reference evidence="2 3" key="1">
    <citation type="journal article" date="2015" name="Int. J. Syst. Evol. Microbiol.">
        <title>Roseomonas oryzae sp. nov., isolated from paddy rhizosphere soil.</title>
        <authorList>
            <person name="Ramaprasad E.V."/>
            <person name="Sasikala Ch."/>
            <person name="Ramana Ch.V."/>
        </authorList>
    </citation>
    <scope>NUCLEOTIDE SEQUENCE [LARGE SCALE GENOMIC DNA]</scope>
    <source>
        <strain evidence="2 3">KCTC 42542</strain>
    </source>
</reference>
<dbReference type="PANTHER" id="PTHR10357">
    <property type="entry name" value="ALPHA-AMYLASE FAMILY MEMBER"/>
    <property type="match status" value="1"/>
</dbReference>
<name>A0A5B2TK43_9PROT</name>
<gene>
    <name evidence="2" type="primary">treY</name>
    <name evidence="2" type="ORF">F0Q34_04135</name>
</gene>
<protein>
    <submittedName>
        <fullName evidence="2">Malto-oligosyltrehalose synthase</fullName>
    </submittedName>
</protein>
<dbReference type="InterPro" id="IPR017853">
    <property type="entry name" value="GH"/>
</dbReference>
<dbReference type="InterPro" id="IPR012767">
    <property type="entry name" value="Trehalose_TreY"/>
</dbReference>
<keyword evidence="3" id="KW-1185">Reference proteome</keyword>